<evidence type="ECO:0000256" key="1">
    <source>
        <dbReference type="SAM" id="MobiDB-lite"/>
    </source>
</evidence>
<dbReference type="HOGENOM" id="CLU_1503267_0_0_1"/>
<keyword evidence="3" id="KW-1185">Reference proteome</keyword>
<dbReference type="EMBL" id="KB445803">
    <property type="protein sequence ID" value="EMD34531.1"/>
    <property type="molecule type" value="Genomic_DNA"/>
</dbReference>
<gene>
    <name evidence="2" type="ORF">CERSUDRAFT_97787</name>
</gene>
<protein>
    <submittedName>
        <fullName evidence="2">Uncharacterized protein</fullName>
    </submittedName>
</protein>
<evidence type="ECO:0000313" key="2">
    <source>
        <dbReference type="EMBL" id="EMD34531.1"/>
    </source>
</evidence>
<evidence type="ECO:0000313" key="3">
    <source>
        <dbReference type="Proteomes" id="UP000016930"/>
    </source>
</evidence>
<organism evidence="2 3">
    <name type="scientific">Ceriporiopsis subvermispora (strain B)</name>
    <name type="common">White-rot fungus</name>
    <name type="synonym">Gelatoporia subvermispora</name>
    <dbReference type="NCBI Taxonomy" id="914234"/>
    <lineage>
        <taxon>Eukaryota</taxon>
        <taxon>Fungi</taxon>
        <taxon>Dikarya</taxon>
        <taxon>Basidiomycota</taxon>
        <taxon>Agaricomycotina</taxon>
        <taxon>Agaricomycetes</taxon>
        <taxon>Polyporales</taxon>
        <taxon>Gelatoporiaceae</taxon>
        <taxon>Gelatoporia</taxon>
    </lineage>
</organism>
<accession>M2R778</accession>
<feature type="region of interest" description="Disordered" evidence="1">
    <location>
        <begin position="21"/>
        <end position="40"/>
    </location>
</feature>
<dbReference type="AlphaFoldDB" id="M2R778"/>
<sequence>MSPSAPNVPVKLRMSLNVGVPDTELVDPPPPTAASCDPTSAPRARTFFVPGPGQNPILLHEAGAFYVVLAGDYPGVYSDRTTAILALGQDRPAACASLTATKLGNTNLRSFTNPPPNPVMHLSPPSTSLQAICLASTRIRRQHSLQWAEALTALCGMLQAIQTHCKHTTLCKLLVRFDT</sequence>
<name>M2R778_CERS8</name>
<proteinExistence type="predicted"/>
<dbReference type="Proteomes" id="UP000016930">
    <property type="component" value="Unassembled WGS sequence"/>
</dbReference>
<dbReference type="OrthoDB" id="2730695at2759"/>
<reference evidence="2 3" key="1">
    <citation type="journal article" date="2012" name="Proc. Natl. Acad. Sci. U.S.A.">
        <title>Comparative genomics of Ceriporiopsis subvermispora and Phanerochaete chrysosporium provide insight into selective ligninolysis.</title>
        <authorList>
            <person name="Fernandez-Fueyo E."/>
            <person name="Ruiz-Duenas F.J."/>
            <person name="Ferreira P."/>
            <person name="Floudas D."/>
            <person name="Hibbett D.S."/>
            <person name="Canessa P."/>
            <person name="Larrondo L.F."/>
            <person name="James T.Y."/>
            <person name="Seelenfreund D."/>
            <person name="Lobos S."/>
            <person name="Polanco R."/>
            <person name="Tello M."/>
            <person name="Honda Y."/>
            <person name="Watanabe T."/>
            <person name="Watanabe T."/>
            <person name="Ryu J.S."/>
            <person name="Kubicek C.P."/>
            <person name="Schmoll M."/>
            <person name="Gaskell J."/>
            <person name="Hammel K.E."/>
            <person name="St John F.J."/>
            <person name="Vanden Wymelenberg A."/>
            <person name="Sabat G."/>
            <person name="Splinter BonDurant S."/>
            <person name="Syed K."/>
            <person name="Yadav J.S."/>
            <person name="Doddapaneni H."/>
            <person name="Subramanian V."/>
            <person name="Lavin J.L."/>
            <person name="Oguiza J.A."/>
            <person name="Perez G."/>
            <person name="Pisabarro A.G."/>
            <person name="Ramirez L."/>
            <person name="Santoyo F."/>
            <person name="Master E."/>
            <person name="Coutinho P.M."/>
            <person name="Henrissat B."/>
            <person name="Lombard V."/>
            <person name="Magnuson J.K."/>
            <person name="Kuees U."/>
            <person name="Hori C."/>
            <person name="Igarashi K."/>
            <person name="Samejima M."/>
            <person name="Held B.W."/>
            <person name="Barry K.W."/>
            <person name="LaButti K.M."/>
            <person name="Lapidus A."/>
            <person name="Lindquist E.A."/>
            <person name="Lucas S.M."/>
            <person name="Riley R."/>
            <person name="Salamov A.A."/>
            <person name="Hoffmeister D."/>
            <person name="Schwenk D."/>
            <person name="Hadar Y."/>
            <person name="Yarden O."/>
            <person name="de Vries R.P."/>
            <person name="Wiebenga A."/>
            <person name="Stenlid J."/>
            <person name="Eastwood D."/>
            <person name="Grigoriev I.V."/>
            <person name="Berka R.M."/>
            <person name="Blanchette R.A."/>
            <person name="Kersten P."/>
            <person name="Martinez A.T."/>
            <person name="Vicuna R."/>
            <person name="Cullen D."/>
        </authorList>
    </citation>
    <scope>NUCLEOTIDE SEQUENCE [LARGE SCALE GENOMIC DNA]</scope>
    <source>
        <strain evidence="2 3">B</strain>
    </source>
</reference>